<feature type="transmembrane region" description="Helical" evidence="2">
    <location>
        <begin position="363"/>
        <end position="380"/>
    </location>
</feature>
<feature type="transmembrane region" description="Helical" evidence="2">
    <location>
        <begin position="37"/>
        <end position="60"/>
    </location>
</feature>
<dbReference type="EMBL" id="CP063849">
    <property type="protein sequence ID" value="QOY85067.1"/>
    <property type="molecule type" value="Genomic_DNA"/>
</dbReference>
<accession>A0A7S7NK41</accession>
<feature type="transmembrane region" description="Helical" evidence="2">
    <location>
        <begin position="6"/>
        <end position="25"/>
    </location>
</feature>
<evidence type="ECO:0000313" key="4">
    <source>
        <dbReference type="Proteomes" id="UP000593892"/>
    </source>
</evidence>
<evidence type="ECO:0000313" key="3">
    <source>
        <dbReference type="EMBL" id="QOY85067.1"/>
    </source>
</evidence>
<dbReference type="AlphaFoldDB" id="A0A7S7NK41"/>
<feature type="transmembrane region" description="Helical" evidence="2">
    <location>
        <begin position="452"/>
        <end position="472"/>
    </location>
</feature>
<feature type="transmembrane region" description="Helical" evidence="2">
    <location>
        <begin position="426"/>
        <end position="446"/>
    </location>
</feature>
<evidence type="ECO:0000256" key="2">
    <source>
        <dbReference type="SAM" id="Phobius"/>
    </source>
</evidence>
<feature type="transmembrane region" description="Helical" evidence="2">
    <location>
        <begin position="185"/>
        <end position="209"/>
    </location>
</feature>
<feature type="transmembrane region" description="Helical" evidence="2">
    <location>
        <begin position="386"/>
        <end position="405"/>
    </location>
</feature>
<feature type="region of interest" description="Disordered" evidence="1">
    <location>
        <begin position="540"/>
        <end position="583"/>
    </location>
</feature>
<feature type="transmembrane region" description="Helical" evidence="2">
    <location>
        <begin position="66"/>
        <end position="82"/>
    </location>
</feature>
<dbReference type="KEGG" id="pfer:IRI77_19670"/>
<keyword evidence="2" id="KW-0812">Transmembrane</keyword>
<protein>
    <submittedName>
        <fullName evidence="3">Uncharacterized protein</fullName>
    </submittedName>
</protein>
<keyword evidence="2" id="KW-1133">Transmembrane helix</keyword>
<feature type="transmembrane region" description="Helical" evidence="2">
    <location>
        <begin position="94"/>
        <end position="114"/>
    </location>
</feature>
<gene>
    <name evidence="3" type="ORF">IRI77_19670</name>
</gene>
<feature type="transmembrane region" description="Helical" evidence="2">
    <location>
        <begin position="216"/>
        <end position="239"/>
    </location>
</feature>
<evidence type="ECO:0000256" key="1">
    <source>
        <dbReference type="SAM" id="MobiDB-lite"/>
    </source>
</evidence>
<organism evidence="3 4">
    <name type="scientific">Paludibaculum fermentans</name>
    <dbReference type="NCBI Taxonomy" id="1473598"/>
    <lineage>
        <taxon>Bacteria</taxon>
        <taxon>Pseudomonadati</taxon>
        <taxon>Acidobacteriota</taxon>
        <taxon>Terriglobia</taxon>
        <taxon>Bryobacterales</taxon>
        <taxon>Bryobacteraceae</taxon>
        <taxon>Paludibaculum</taxon>
    </lineage>
</organism>
<keyword evidence="2" id="KW-0472">Membrane</keyword>
<name>A0A7S7NK41_PALFE</name>
<dbReference type="Proteomes" id="UP000593892">
    <property type="component" value="Chromosome"/>
</dbReference>
<sequence>MWLAGSILLLSVLLLACAFTGRAVFAVCGSWRRPIAALWFSPVTGLAVWIHAAALLGWTIGFPRPAALAVMALLLALGAWLLRHQWRTLTRKLWLLAPATLAGGFSLFCCLFRFQAFNPFNDAFTYLVHARWLQHHPFREAVTRDILQPALSQVYLYQSGHHRMGASFLLGWIQSLTGSDWPHGVFPAVIALALACGGLALSGAVALAVPARRRLCLVLGLLPGLTLSGITFGAVHAFLPQSFGLAFGLAALASAGAGMWCPAALCFSAQVYCYPEAIPFTTIGFVALVLLRTTRRSALLTLAAGALLAAPEWPRLAHSLAYQVSAVAGVNSPFSAHEALEHATGFNAGPWQDRMSLFFQPHLNLLVCLLVLAAAAWGLRTARRTAPLLPFAAIAAVLFLAWAWFRFGAGNPWDGTRGDPWRQARVATYAAYPAFVLIASGLALLWRQKPRIRPALGILVAFWLGVGALQHYRLAEPRLQTMQEELLCQSDCWQQLQAIQAAAPSGSVSLQGFTLEHYKLRRFLTYILLDHPVEGTWQDDDYLGPNLPPTQRGAPAPTDWLLTPERPLHFQPRPGRSYSVPKP</sequence>
<feature type="transmembrane region" description="Helical" evidence="2">
    <location>
        <begin position="272"/>
        <end position="291"/>
    </location>
</feature>
<feature type="transmembrane region" description="Helical" evidence="2">
    <location>
        <begin position="245"/>
        <end position="265"/>
    </location>
</feature>
<reference evidence="3 4" key="1">
    <citation type="submission" date="2020-10" db="EMBL/GenBank/DDBJ databases">
        <title>Complete genome sequence of Paludibaculum fermentans P105T, a facultatively anaerobic acidobacterium capable of dissimilatory Fe(III) reduction.</title>
        <authorList>
            <person name="Dedysh S.N."/>
            <person name="Beletsky A.V."/>
            <person name="Kulichevskaya I.S."/>
            <person name="Mardanov A.V."/>
            <person name="Ravin N.V."/>
        </authorList>
    </citation>
    <scope>NUCLEOTIDE SEQUENCE [LARGE SCALE GENOMIC DNA]</scope>
    <source>
        <strain evidence="3 4">P105</strain>
    </source>
</reference>
<dbReference type="RefSeq" id="WP_194446737.1">
    <property type="nucleotide sequence ID" value="NZ_CP063849.1"/>
</dbReference>
<proteinExistence type="predicted"/>
<keyword evidence="4" id="KW-1185">Reference proteome</keyword>